<evidence type="ECO:0000256" key="4">
    <source>
        <dbReference type="ARBA" id="ARBA00022695"/>
    </source>
</evidence>
<dbReference type="KEGG" id="mrr:Moror_1873"/>
<evidence type="ECO:0000256" key="5">
    <source>
        <dbReference type="ARBA" id="ARBA00022723"/>
    </source>
</evidence>
<dbReference type="OrthoDB" id="10254721at2759"/>
<keyword evidence="5" id="KW-0479">Metal-binding</keyword>
<dbReference type="GO" id="GO:0005524">
    <property type="term" value="F:ATP binding"/>
    <property type="evidence" value="ECO:0007669"/>
    <property type="project" value="UniProtKB-KW"/>
</dbReference>
<evidence type="ECO:0000256" key="8">
    <source>
        <dbReference type="ARBA" id="ARBA00022842"/>
    </source>
</evidence>
<evidence type="ECO:0000256" key="3">
    <source>
        <dbReference type="ARBA" id="ARBA00022679"/>
    </source>
</evidence>
<evidence type="ECO:0000256" key="6">
    <source>
        <dbReference type="ARBA" id="ARBA00022741"/>
    </source>
</evidence>
<evidence type="ECO:0000256" key="9">
    <source>
        <dbReference type="ARBA" id="ARBA00031547"/>
    </source>
</evidence>
<keyword evidence="3" id="KW-0808">Transferase</keyword>
<proteinExistence type="inferred from homology"/>
<keyword evidence="4" id="KW-0548">Nucleotidyltransferase</keyword>
<keyword evidence="7" id="KW-0067">ATP-binding</keyword>
<dbReference type="GO" id="GO:0046872">
    <property type="term" value="F:metal ion binding"/>
    <property type="evidence" value="ECO:0007669"/>
    <property type="project" value="UniProtKB-KW"/>
</dbReference>
<dbReference type="PANTHER" id="PTHR32057:SF14">
    <property type="entry name" value="PROTEIN ADENYLYLTRANSFERASE SELO, MITOCHONDRIAL"/>
    <property type="match status" value="1"/>
</dbReference>
<comment type="cofactor">
    <cofactor evidence="1">
        <name>Mg(2+)</name>
        <dbReference type="ChEBI" id="CHEBI:18420"/>
    </cofactor>
</comment>
<dbReference type="STRING" id="1381753.V2X1L5"/>
<organism evidence="10 11">
    <name type="scientific">Moniliophthora roreri (strain MCA 2997)</name>
    <name type="common">Cocoa frosty pod rot fungus</name>
    <name type="synonym">Crinipellis roreri</name>
    <dbReference type="NCBI Taxonomy" id="1381753"/>
    <lineage>
        <taxon>Eukaryota</taxon>
        <taxon>Fungi</taxon>
        <taxon>Dikarya</taxon>
        <taxon>Basidiomycota</taxon>
        <taxon>Agaricomycotina</taxon>
        <taxon>Agaricomycetes</taxon>
        <taxon>Agaricomycetidae</taxon>
        <taxon>Agaricales</taxon>
        <taxon>Marasmiineae</taxon>
        <taxon>Marasmiaceae</taxon>
        <taxon>Moniliophthora</taxon>
    </lineage>
</organism>
<evidence type="ECO:0000313" key="11">
    <source>
        <dbReference type="Proteomes" id="UP000017559"/>
    </source>
</evidence>
<dbReference type="EMBL" id="AWSO01000753">
    <property type="protein sequence ID" value="ESK87692.1"/>
    <property type="molecule type" value="Genomic_DNA"/>
</dbReference>
<evidence type="ECO:0000256" key="2">
    <source>
        <dbReference type="ARBA" id="ARBA00009747"/>
    </source>
</evidence>
<dbReference type="PANTHER" id="PTHR32057">
    <property type="entry name" value="PROTEIN ADENYLYLTRANSFERASE SELO, MITOCHONDRIAL"/>
    <property type="match status" value="1"/>
</dbReference>
<gene>
    <name evidence="10" type="ORF">Moror_1873</name>
</gene>
<dbReference type="Proteomes" id="UP000017559">
    <property type="component" value="Unassembled WGS sequence"/>
</dbReference>
<protein>
    <recommendedName>
        <fullName evidence="9">Selenoprotein O</fullName>
    </recommendedName>
</protein>
<keyword evidence="6" id="KW-0547">Nucleotide-binding</keyword>
<comment type="caution">
    <text evidence="10">The sequence shown here is derived from an EMBL/GenBank/DDBJ whole genome shotgun (WGS) entry which is preliminary data.</text>
</comment>
<comment type="similarity">
    <text evidence="2">Belongs to the SELO family.</text>
</comment>
<dbReference type="GO" id="GO:0005739">
    <property type="term" value="C:mitochondrion"/>
    <property type="evidence" value="ECO:0007669"/>
    <property type="project" value="TreeGrafter"/>
</dbReference>
<sequence>MPCTKYRISQLPLPTATQLLTANLTPDPYTPSPSTFIHDTLPNNPSIQRRARLVSPEAHFSYVSPFPIAFPYNVEPLREEIEDENVDKAKVVERWLSEREAKEKKEECSMLHYPDPEKRSTKRILIGLSETGLRDCVPHLDVGDAFTTLGIPSLAPVPDEPPTPTEPNIARDELIDVLGGHAVLMSDEFVPWALRYSGHQFGSWAGQLGDGRAITVLVSPNPSQQGTTYELQLKGSGRTPYSRSADGLAVLRSSIREFLCSEYMQALGIPTTRSLSLVSLPEIPVARERMETACIMTRVAPSFIRIGNFEALNGPTQMMFFGGGQQEANYEALRILGDWVSREVLKLNLPEDAPWGKELVFEVARRNAKMVAGWQAYGFMHGVINTDNVSIMGLTIDYGPYAFMDTFDPLHICNHSDDGGRYAYKYQPSMIIFALRALLNALAPLIGYEHTASKPAKANWAVNASEEQIDEWRQAGINNTKDEVEKVAQEVMSVEYGRLMRRRLGLTKQNPEDEATLSRPLLDMMASQKLDFHKTLRLLCYYTPSNQEIFITAALKNTSEPAFIDEFTARREWSTWLDKYATRAKEDGEWSEEERKREMLNANPRFVLRQWALEEVIRVTEKDGERGKRLLAKVLHMACNPYEVWGNEEGEMRDLELLSLEGEKEEMSEEEKEERRFCGVGEKQMLGFQCSCSS</sequence>
<reference evidence="10 11" key="1">
    <citation type="journal article" date="2014" name="BMC Genomics">
        <title>Genome and secretome analysis of the hemibiotrophic fungal pathogen, Moniliophthora roreri, which causes frosty pod rot disease of cacao: mechanisms of the biotrophic and necrotrophic phases.</title>
        <authorList>
            <person name="Meinhardt L.W."/>
            <person name="Costa G.G.L."/>
            <person name="Thomazella D.P.T."/>
            <person name="Teixeira P.J.P.L."/>
            <person name="Carazzolle M.F."/>
            <person name="Schuster S.C."/>
            <person name="Carlson J.E."/>
            <person name="Guiltinan M.J."/>
            <person name="Mieczkowski P."/>
            <person name="Farmer A."/>
            <person name="Ramaraj T."/>
            <person name="Crozier J."/>
            <person name="Davis R.E."/>
            <person name="Shao J."/>
            <person name="Melnick R.L."/>
            <person name="Pereira G.A.G."/>
            <person name="Bailey B.A."/>
        </authorList>
    </citation>
    <scope>NUCLEOTIDE SEQUENCE [LARGE SCALE GENOMIC DNA]</scope>
    <source>
        <strain evidence="10 11">MCA 2997</strain>
    </source>
</reference>
<dbReference type="InterPro" id="IPR003846">
    <property type="entry name" value="SelO"/>
</dbReference>
<evidence type="ECO:0000313" key="10">
    <source>
        <dbReference type="EMBL" id="ESK87692.1"/>
    </source>
</evidence>
<keyword evidence="8" id="KW-0460">Magnesium</keyword>
<dbReference type="GO" id="GO:0070733">
    <property type="term" value="F:AMPylase activity"/>
    <property type="evidence" value="ECO:0007669"/>
    <property type="project" value="TreeGrafter"/>
</dbReference>
<dbReference type="HOGENOM" id="CLU_010245_2_0_1"/>
<name>V2X1L5_MONRO</name>
<dbReference type="Pfam" id="PF02696">
    <property type="entry name" value="SelO"/>
    <property type="match status" value="1"/>
</dbReference>
<evidence type="ECO:0000256" key="7">
    <source>
        <dbReference type="ARBA" id="ARBA00022840"/>
    </source>
</evidence>
<dbReference type="AlphaFoldDB" id="V2X1L5"/>
<accession>V2X1L5</accession>
<evidence type="ECO:0000256" key="1">
    <source>
        <dbReference type="ARBA" id="ARBA00001946"/>
    </source>
</evidence>
<keyword evidence="11" id="KW-1185">Reference proteome</keyword>